<dbReference type="GO" id="GO:0009117">
    <property type="term" value="P:nucleotide metabolic process"/>
    <property type="evidence" value="ECO:0007669"/>
    <property type="project" value="UniProtKB-KW"/>
</dbReference>
<keyword evidence="7 10" id="KW-0546">Nucleotide metabolism</keyword>
<dbReference type="GO" id="GO:0036220">
    <property type="term" value="F:ITP diphosphatase activity"/>
    <property type="evidence" value="ECO:0007669"/>
    <property type="project" value="UniProtKB-UniRule"/>
</dbReference>
<dbReference type="EMBL" id="WTVA01000015">
    <property type="protein sequence ID" value="MZR24211.1"/>
    <property type="molecule type" value="Genomic_DNA"/>
</dbReference>
<name>A0A845MKD1_9PROT</name>
<feature type="binding site" evidence="10">
    <location>
        <position position="102"/>
    </location>
    <ligand>
        <name>Mg(2+)</name>
        <dbReference type="ChEBI" id="CHEBI:18420"/>
    </ligand>
</feature>
<feature type="binding site" evidence="10">
    <location>
        <begin position="216"/>
        <end position="217"/>
    </location>
    <ligand>
        <name>substrate</name>
    </ligand>
</feature>
<dbReference type="GO" id="GO:0005829">
    <property type="term" value="C:cytosol"/>
    <property type="evidence" value="ECO:0007669"/>
    <property type="project" value="TreeGrafter"/>
</dbReference>
<feature type="binding site" evidence="10">
    <location>
        <begin position="41"/>
        <end position="46"/>
    </location>
    <ligand>
        <name>substrate</name>
    </ligand>
</feature>
<comment type="subunit">
    <text evidence="2 10">Homodimer.</text>
</comment>
<evidence type="ECO:0000313" key="12">
    <source>
        <dbReference type="EMBL" id="MZR24211.1"/>
    </source>
</evidence>
<reference evidence="12 13" key="1">
    <citation type="journal article" date="2014" name="Int. J. Syst. Evol. Microbiol.">
        <title>Sneathiella chungangensis sp. nov., isolated from a marine sand, and emended description of the genus Sneathiella.</title>
        <authorList>
            <person name="Siamphan C."/>
            <person name="Kim H."/>
            <person name="Lee J.S."/>
            <person name="Kim W."/>
        </authorList>
    </citation>
    <scope>NUCLEOTIDE SEQUENCE [LARGE SCALE GENOMIC DNA]</scope>
    <source>
        <strain evidence="12 13">KCTC 32476</strain>
    </source>
</reference>
<protein>
    <recommendedName>
        <fullName evidence="10">dITP/XTP pyrophosphatase</fullName>
        <ecNumber evidence="10">3.6.1.66</ecNumber>
    </recommendedName>
    <alternativeName>
        <fullName evidence="10">Non-canonical purine NTP pyrophosphatase</fullName>
    </alternativeName>
    <alternativeName>
        <fullName evidence="10">Non-standard purine NTP pyrophosphatase</fullName>
    </alternativeName>
    <alternativeName>
        <fullName evidence="10">Nucleoside-triphosphate diphosphatase</fullName>
    </alternativeName>
    <alternativeName>
        <fullName evidence="10">Nucleoside-triphosphate pyrophosphatase</fullName>
        <shortName evidence="10">NTPase</shortName>
    </alternativeName>
</protein>
<dbReference type="EC" id="3.6.1.66" evidence="10"/>
<dbReference type="AlphaFoldDB" id="A0A845MKD1"/>
<dbReference type="InterPro" id="IPR020922">
    <property type="entry name" value="dITP/XTP_pyrophosphatase"/>
</dbReference>
<comment type="catalytic activity">
    <reaction evidence="8 10">
        <text>dITP + H2O = dIMP + diphosphate + H(+)</text>
        <dbReference type="Rhea" id="RHEA:28342"/>
        <dbReference type="ChEBI" id="CHEBI:15377"/>
        <dbReference type="ChEBI" id="CHEBI:15378"/>
        <dbReference type="ChEBI" id="CHEBI:33019"/>
        <dbReference type="ChEBI" id="CHEBI:61194"/>
        <dbReference type="ChEBI" id="CHEBI:61382"/>
        <dbReference type="EC" id="3.6.1.66"/>
    </reaction>
</comment>
<evidence type="ECO:0000256" key="1">
    <source>
        <dbReference type="ARBA" id="ARBA00008023"/>
    </source>
</evidence>
<keyword evidence="3 10" id="KW-0479">Metal-binding</keyword>
<dbReference type="NCBIfam" id="TIGR00042">
    <property type="entry name" value="RdgB/HAM1 family non-canonical purine NTP pyrophosphatase"/>
    <property type="match status" value="1"/>
</dbReference>
<evidence type="ECO:0000256" key="10">
    <source>
        <dbReference type="HAMAP-Rule" id="MF_01405"/>
    </source>
</evidence>
<dbReference type="HAMAP" id="MF_01405">
    <property type="entry name" value="Non_canon_purine_NTPase"/>
    <property type="match status" value="1"/>
</dbReference>
<keyword evidence="5 10" id="KW-0378">Hydrolase</keyword>
<organism evidence="12 13">
    <name type="scientific">Sneathiella chungangensis</name>
    <dbReference type="NCBI Taxonomy" id="1418234"/>
    <lineage>
        <taxon>Bacteria</taxon>
        <taxon>Pseudomonadati</taxon>
        <taxon>Pseudomonadota</taxon>
        <taxon>Alphaproteobacteria</taxon>
        <taxon>Sneathiellales</taxon>
        <taxon>Sneathiellaceae</taxon>
        <taxon>Sneathiella</taxon>
    </lineage>
</organism>
<dbReference type="GO" id="GO:0000166">
    <property type="term" value="F:nucleotide binding"/>
    <property type="evidence" value="ECO:0007669"/>
    <property type="project" value="UniProtKB-KW"/>
</dbReference>
<keyword evidence="6 10" id="KW-0460">Magnesium</keyword>
<dbReference type="Pfam" id="PF01725">
    <property type="entry name" value="Ham1p_like"/>
    <property type="match status" value="1"/>
</dbReference>
<dbReference type="GO" id="GO:0017111">
    <property type="term" value="F:ribonucleoside triphosphate phosphatase activity"/>
    <property type="evidence" value="ECO:0007669"/>
    <property type="project" value="InterPro"/>
</dbReference>
<dbReference type="Proteomes" id="UP000445696">
    <property type="component" value="Unassembled WGS sequence"/>
</dbReference>
<evidence type="ECO:0000256" key="3">
    <source>
        <dbReference type="ARBA" id="ARBA00022723"/>
    </source>
</evidence>
<evidence type="ECO:0000256" key="2">
    <source>
        <dbReference type="ARBA" id="ARBA00011738"/>
    </source>
</evidence>
<keyword evidence="13" id="KW-1185">Reference proteome</keyword>
<comment type="similarity">
    <text evidence="1 10 11">Belongs to the HAM1 NTPase family.</text>
</comment>
<evidence type="ECO:0000256" key="5">
    <source>
        <dbReference type="ARBA" id="ARBA00022801"/>
    </source>
</evidence>
<proteinExistence type="inferred from homology"/>
<evidence type="ECO:0000256" key="9">
    <source>
        <dbReference type="ARBA" id="ARBA00052017"/>
    </source>
</evidence>
<dbReference type="PANTHER" id="PTHR11067">
    <property type="entry name" value="INOSINE TRIPHOSPHATE PYROPHOSPHATASE/HAM1 PROTEIN"/>
    <property type="match status" value="1"/>
</dbReference>
<feature type="binding site" evidence="10">
    <location>
        <begin position="188"/>
        <end position="191"/>
    </location>
    <ligand>
        <name>substrate</name>
    </ligand>
</feature>
<comment type="cofactor">
    <cofactor evidence="10">
        <name>Mg(2+)</name>
        <dbReference type="ChEBI" id="CHEBI:18420"/>
    </cofactor>
    <text evidence="10">Binds 1 Mg(2+) ion per subunit.</text>
</comment>
<evidence type="ECO:0000313" key="13">
    <source>
        <dbReference type="Proteomes" id="UP000445696"/>
    </source>
</evidence>
<dbReference type="SUPFAM" id="SSF52972">
    <property type="entry name" value="ITPase-like"/>
    <property type="match status" value="1"/>
</dbReference>
<evidence type="ECO:0000256" key="4">
    <source>
        <dbReference type="ARBA" id="ARBA00022741"/>
    </source>
</evidence>
<comment type="catalytic activity">
    <reaction evidence="10">
        <text>ITP + H2O = IMP + diphosphate + H(+)</text>
        <dbReference type="Rhea" id="RHEA:29399"/>
        <dbReference type="ChEBI" id="CHEBI:15377"/>
        <dbReference type="ChEBI" id="CHEBI:15378"/>
        <dbReference type="ChEBI" id="CHEBI:33019"/>
        <dbReference type="ChEBI" id="CHEBI:58053"/>
        <dbReference type="ChEBI" id="CHEBI:61402"/>
        <dbReference type="EC" id="3.6.1.66"/>
    </reaction>
</comment>
<evidence type="ECO:0000256" key="7">
    <source>
        <dbReference type="ARBA" id="ARBA00023080"/>
    </source>
</evidence>
<dbReference type="InterPro" id="IPR002637">
    <property type="entry name" value="RdgB/HAM1"/>
</dbReference>
<dbReference type="OrthoDB" id="9807456at2"/>
<dbReference type="InterPro" id="IPR029001">
    <property type="entry name" value="ITPase-like_fam"/>
</dbReference>
<gene>
    <name evidence="12" type="primary">rdgB</name>
    <name evidence="12" type="ORF">GQF03_17890</name>
</gene>
<dbReference type="GO" id="GO:0036222">
    <property type="term" value="F:XTP diphosphatase activity"/>
    <property type="evidence" value="ECO:0007669"/>
    <property type="project" value="UniProtKB-UniRule"/>
</dbReference>
<comment type="caution">
    <text evidence="12">The sequence shown here is derived from an EMBL/GenBank/DDBJ whole genome shotgun (WGS) entry which is preliminary data.</text>
</comment>
<feature type="active site" description="Proton acceptor" evidence="10">
    <location>
        <position position="102"/>
    </location>
</feature>
<dbReference type="GO" id="GO:0035870">
    <property type="term" value="F:dITP diphosphatase activity"/>
    <property type="evidence" value="ECO:0007669"/>
    <property type="project" value="UniProtKB-UniRule"/>
</dbReference>
<dbReference type="CDD" id="cd00515">
    <property type="entry name" value="HAM1"/>
    <property type="match status" value="1"/>
</dbReference>
<accession>A0A845MKD1</accession>
<feature type="binding site" evidence="10">
    <location>
        <position position="103"/>
    </location>
    <ligand>
        <name>substrate</name>
    </ligand>
</feature>
<comment type="catalytic activity">
    <reaction evidence="9 10">
        <text>XTP + H2O = XMP + diphosphate + H(+)</text>
        <dbReference type="Rhea" id="RHEA:28610"/>
        <dbReference type="ChEBI" id="CHEBI:15377"/>
        <dbReference type="ChEBI" id="CHEBI:15378"/>
        <dbReference type="ChEBI" id="CHEBI:33019"/>
        <dbReference type="ChEBI" id="CHEBI:57464"/>
        <dbReference type="ChEBI" id="CHEBI:61314"/>
        <dbReference type="EC" id="3.6.1.66"/>
    </reaction>
</comment>
<evidence type="ECO:0000256" key="6">
    <source>
        <dbReference type="ARBA" id="ARBA00022842"/>
    </source>
</evidence>
<sequence>MRLSLLARQEGRQGSVRVAAPGPRHLSGHRKFDGSKLVVATHNPGKLREIGDLLAAFDVTPVSAGDLGLPEPVEDGKTFIANAEIKALAAARGANMAALSDDSGFALAALDGAPGIFSARWAGPTKDFSLAMQKVEDELRKAGAMTPEQRRARFICALTLAWPDGHVESFEGTVEGTAIWPPRGDKGFGYDPVFQPDGYEVTFAEMAPEEKHAMSHRADAFRQLIDACFDKK</sequence>
<dbReference type="GO" id="GO:0046872">
    <property type="term" value="F:metal ion binding"/>
    <property type="evidence" value="ECO:0007669"/>
    <property type="project" value="UniProtKB-KW"/>
</dbReference>
<evidence type="ECO:0000256" key="8">
    <source>
        <dbReference type="ARBA" id="ARBA00051875"/>
    </source>
</evidence>
<dbReference type="Gene3D" id="3.90.950.10">
    <property type="match status" value="1"/>
</dbReference>
<feature type="binding site" evidence="10">
    <location>
        <position position="211"/>
    </location>
    <ligand>
        <name>substrate</name>
    </ligand>
</feature>
<comment type="caution">
    <text evidence="10">Lacks conserved residue(s) required for the propagation of feature annotation.</text>
</comment>
<comment type="function">
    <text evidence="10">Pyrophosphatase that catalyzes the hydrolysis of nucleoside triphosphates to their monophosphate derivatives, with a high preference for the non-canonical purine nucleotides XTP (xanthosine triphosphate), dITP (deoxyinosine triphosphate) and ITP. Seems to function as a house-cleaning enzyme that removes non-canonical purine nucleotides from the nucleotide pool, thus preventing their incorporation into DNA/RNA and avoiding chromosomal lesions.</text>
</comment>
<dbReference type="FunFam" id="3.90.950.10:FF:000001">
    <property type="entry name" value="dITP/XTP pyrophosphatase"/>
    <property type="match status" value="1"/>
</dbReference>
<evidence type="ECO:0000256" key="11">
    <source>
        <dbReference type="RuleBase" id="RU003781"/>
    </source>
</evidence>
<dbReference type="GO" id="GO:0009146">
    <property type="term" value="P:purine nucleoside triphosphate catabolic process"/>
    <property type="evidence" value="ECO:0007669"/>
    <property type="project" value="UniProtKB-UniRule"/>
</dbReference>
<keyword evidence="4 10" id="KW-0547">Nucleotide-binding</keyword>
<dbReference type="PANTHER" id="PTHR11067:SF9">
    <property type="entry name" value="INOSINE TRIPHOSPHATE PYROPHOSPHATASE"/>
    <property type="match status" value="1"/>
</dbReference>